<sequence>MIPVATDLDEVHTLRGFLDHFRATLRRQADGLDAAALGVTLAPSDVSLGGLLAHMAFVEQWWFGEILHGSAPHERWAGVDWGADNDHDWHVAAGRQPEELRAWFDEAVADADVRLDEALAPGQGCEAVAVAPSRSGAPMTVRWILVHMVEEYARHCGHADLIRQSIDGATDL</sequence>
<dbReference type="Pfam" id="PF04978">
    <property type="entry name" value="MST"/>
    <property type="match status" value="1"/>
</dbReference>
<dbReference type="Proteomes" id="UP000656804">
    <property type="component" value="Unassembled WGS sequence"/>
</dbReference>
<dbReference type="InterPro" id="IPR007061">
    <property type="entry name" value="MST-like"/>
</dbReference>
<protein>
    <submittedName>
        <fullName evidence="1">DinB family protein</fullName>
    </submittedName>
</protein>
<dbReference type="RefSeq" id="WP_194504289.1">
    <property type="nucleotide sequence ID" value="NZ_JADIVZ010000008.1"/>
</dbReference>
<name>A0A930Y895_9ACTN</name>
<dbReference type="InterPro" id="IPR034660">
    <property type="entry name" value="DinB/YfiT-like"/>
</dbReference>
<dbReference type="Gene3D" id="1.20.120.450">
    <property type="entry name" value="dinb family like domain"/>
    <property type="match status" value="1"/>
</dbReference>
<gene>
    <name evidence="1" type="ORF">ISG29_14375</name>
</gene>
<dbReference type="EMBL" id="JADIVZ010000008">
    <property type="protein sequence ID" value="MBF4162877.1"/>
    <property type="molecule type" value="Genomic_DNA"/>
</dbReference>
<comment type="caution">
    <text evidence="1">The sequence shown here is derived from an EMBL/GenBank/DDBJ whole genome shotgun (WGS) entry which is preliminary data.</text>
</comment>
<proteinExistence type="predicted"/>
<evidence type="ECO:0000313" key="1">
    <source>
        <dbReference type="EMBL" id="MBF4162877.1"/>
    </source>
</evidence>
<organism evidence="1 2">
    <name type="scientific">Nocardioides acrostichi</name>
    <dbReference type="NCBI Taxonomy" id="2784339"/>
    <lineage>
        <taxon>Bacteria</taxon>
        <taxon>Bacillati</taxon>
        <taxon>Actinomycetota</taxon>
        <taxon>Actinomycetes</taxon>
        <taxon>Propionibacteriales</taxon>
        <taxon>Nocardioidaceae</taxon>
        <taxon>Nocardioides</taxon>
    </lineage>
</organism>
<keyword evidence="2" id="KW-1185">Reference proteome</keyword>
<accession>A0A930Y895</accession>
<reference evidence="1" key="1">
    <citation type="submission" date="2020-11" db="EMBL/GenBank/DDBJ databases">
        <title>Nocardioides sp. CBS4Y-1, whole genome shotgun sequence.</title>
        <authorList>
            <person name="Tuo L."/>
        </authorList>
    </citation>
    <scope>NUCLEOTIDE SEQUENCE</scope>
    <source>
        <strain evidence="1">CBS4Y-1</strain>
    </source>
</reference>
<dbReference type="SUPFAM" id="SSF109854">
    <property type="entry name" value="DinB/YfiT-like putative metalloenzymes"/>
    <property type="match status" value="1"/>
</dbReference>
<dbReference type="AlphaFoldDB" id="A0A930Y895"/>
<evidence type="ECO:0000313" key="2">
    <source>
        <dbReference type="Proteomes" id="UP000656804"/>
    </source>
</evidence>